<dbReference type="EMBL" id="REGR01000014">
    <property type="protein sequence ID" value="RXZ42579.1"/>
    <property type="molecule type" value="Genomic_DNA"/>
</dbReference>
<evidence type="ECO:0000313" key="1">
    <source>
        <dbReference type="EMBL" id="RXZ42579.1"/>
    </source>
</evidence>
<dbReference type="Pfam" id="PF06945">
    <property type="entry name" value="DUF1289"/>
    <property type="match status" value="1"/>
</dbReference>
<comment type="caution">
    <text evidence="1">The sequence shown here is derived from an EMBL/GenBank/DDBJ whole genome shotgun (WGS) entry which is preliminary data.</text>
</comment>
<sequence length="122" mass="13554">MSDIPSPCVKLCQLDDARAFCTGCRRTLDEIAQWSKYSAAQKRAVWARLESESPTPVGRAKRCERCDAEFACGSGGRDGRCWCNELPQVLPLAADSGDCLCPNCLADHLRREYEKRGLTPPF</sequence>
<accession>A0ABY0FDZ9</accession>
<dbReference type="RefSeq" id="WP_129213371.1">
    <property type="nucleotide sequence ID" value="NZ_REGR01000014.1"/>
</dbReference>
<dbReference type="InterPro" id="IPR032720">
    <property type="entry name" value="Cys_rich_CWC"/>
</dbReference>
<protein>
    <submittedName>
        <fullName evidence="1">DUF1289 domain-containing protein</fullName>
    </submittedName>
</protein>
<reference evidence="1 2" key="1">
    <citation type="submission" date="2018-10" db="EMBL/GenBank/DDBJ databases">
        <title>Draft genome of Fastidiocella sp. strain 375T, a bacterium isolated from a karstic cave dripping water.</title>
        <authorList>
            <person name="Coelho C."/>
            <person name="Verissimo A."/>
            <person name="Tiago I."/>
        </authorList>
    </citation>
    <scope>NUCLEOTIDE SEQUENCE [LARGE SCALE GENOMIC DNA]</scope>
    <source>
        <strain evidence="1 2">CAVE-375</strain>
    </source>
</reference>
<gene>
    <name evidence="1" type="ORF">EBB06_11790</name>
</gene>
<dbReference type="Pfam" id="PF14375">
    <property type="entry name" value="Cys_rich_CWC"/>
    <property type="match status" value="1"/>
</dbReference>
<organism evidence="1 2">
    <name type="scientific">Crenobacter cavernae</name>
    <dbReference type="NCBI Taxonomy" id="2290923"/>
    <lineage>
        <taxon>Bacteria</taxon>
        <taxon>Pseudomonadati</taxon>
        <taxon>Pseudomonadota</taxon>
        <taxon>Betaproteobacteria</taxon>
        <taxon>Neisseriales</taxon>
        <taxon>Neisseriaceae</taxon>
        <taxon>Crenobacter</taxon>
    </lineage>
</organism>
<keyword evidence="2" id="KW-1185">Reference proteome</keyword>
<dbReference type="PANTHER" id="PTHR35175:SF2">
    <property type="entry name" value="DUF1289 DOMAIN-CONTAINING PROTEIN"/>
    <property type="match status" value="1"/>
</dbReference>
<dbReference type="PANTHER" id="PTHR35175">
    <property type="entry name" value="DUF1289 DOMAIN-CONTAINING PROTEIN"/>
    <property type="match status" value="1"/>
</dbReference>
<dbReference type="InterPro" id="IPR010710">
    <property type="entry name" value="DUF1289"/>
</dbReference>
<proteinExistence type="predicted"/>
<name>A0ABY0FDZ9_9NEIS</name>
<evidence type="ECO:0000313" key="2">
    <source>
        <dbReference type="Proteomes" id="UP000290682"/>
    </source>
</evidence>
<dbReference type="Proteomes" id="UP000290682">
    <property type="component" value="Unassembled WGS sequence"/>
</dbReference>